<dbReference type="PANTHER" id="PTHR44329">
    <property type="entry name" value="SERINE/THREONINE-PROTEIN KINASE TNNI3K-RELATED"/>
    <property type="match status" value="1"/>
</dbReference>
<dbReference type="OrthoDB" id="3248549at2759"/>
<dbReference type="Pfam" id="PF07714">
    <property type="entry name" value="PK_Tyr_Ser-Thr"/>
    <property type="match status" value="1"/>
</dbReference>
<dbReference type="Gene3D" id="1.10.510.10">
    <property type="entry name" value="Transferase(Phosphotransferase) domain 1"/>
    <property type="match status" value="1"/>
</dbReference>
<dbReference type="Proteomes" id="UP000294933">
    <property type="component" value="Unassembled WGS sequence"/>
</dbReference>
<evidence type="ECO:0000313" key="2">
    <source>
        <dbReference type="EMBL" id="TDL17192.1"/>
    </source>
</evidence>
<dbReference type="PROSITE" id="PS00109">
    <property type="entry name" value="PROTEIN_KINASE_TYR"/>
    <property type="match status" value="1"/>
</dbReference>
<dbReference type="GO" id="GO:0004674">
    <property type="term" value="F:protein serine/threonine kinase activity"/>
    <property type="evidence" value="ECO:0007669"/>
    <property type="project" value="TreeGrafter"/>
</dbReference>
<dbReference type="InterPro" id="IPR051681">
    <property type="entry name" value="Ser/Thr_Kinases-Pseudokinases"/>
</dbReference>
<name>A0A4Y7PQP9_9AGAM</name>
<evidence type="ECO:0000313" key="3">
    <source>
        <dbReference type="Proteomes" id="UP000294933"/>
    </source>
</evidence>
<dbReference type="GO" id="GO:0005524">
    <property type="term" value="F:ATP binding"/>
    <property type="evidence" value="ECO:0007669"/>
    <property type="project" value="InterPro"/>
</dbReference>
<protein>
    <submittedName>
        <fullName evidence="2">Kinase-like protein</fullName>
    </submittedName>
</protein>
<dbReference type="STRING" id="50990.A0A4Y7PQP9"/>
<dbReference type="InterPro" id="IPR011009">
    <property type="entry name" value="Kinase-like_dom_sf"/>
</dbReference>
<dbReference type="PANTHER" id="PTHR44329:SF214">
    <property type="entry name" value="PROTEIN KINASE DOMAIN-CONTAINING PROTEIN"/>
    <property type="match status" value="1"/>
</dbReference>
<organism evidence="2 3">
    <name type="scientific">Rickenella mellea</name>
    <dbReference type="NCBI Taxonomy" id="50990"/>
    <lineage>
        <taxon>Eukaryota</taxon>
        <taxon>Fungi</taxon>
        <taxon>Dikarya</taxon>
        <taxon>Basidiomycota</taxon>
        <taxon>Agaricomycotina</taxon>
        <taxon>Agaricomycetes</taxon>
        <taxon>Hymenochaetales</taxon>
        <taxon>Rickenellaceae</taxon>
        <taxon>Rickenella</taxon>
    </lineage>
</organism>
<dbReference type="InterPro" id="IPR001245">
    <property type="entry name" value="Ser-Thr/Tyr_kinase_cat_dom"/>
</dbReference>
<reference evidence="2 3" key="1">
    <citation type="submission" date="2018-06" db="EMBL/GenBank/DDBJ databases">
        <title>A transcriptomic atlas of mushroom development highlights an independent origin of complex multicellularity.</title>
        <authorList>
            <consortium name="DOE Joint Genome Institute"/>
            <person name="Krizsan K."/>
            <person name="Almasi E."/>
            <person name="Merenyi Z."/>
            <person name="Sahu N."/>
            <person name="Viragh M."/>
            <person name="Koszo T."/>
            <person name="Mondo S."/>
            <person name="Kiss B."/>
            <person name="Balint B."/>
            <person name="Kues U."/>
            <person name="Barry K."/>
            <person name="Hegedus J.C."/>
            <person name="Henrissat B."/>
            <person name="Johnson J."/>
            <person name="Lipzen A."/>
            <person name="Ohm R."/>
            <person name="Nagy I."/>
            <person name="Pangilinan J."/>
            <person name="Yan J."/>
            <person name="Xiong Y."/>
            <person name="Grigoriev I.V."/>
            <person name="Hibbett D.S."/>
            <person name="Nagy L.G."/>
        </authorList>
    </citation>
    <scope>NUCLEOTIDE SEQUENCE [LARGE SCALE GENOMIC DNA]</scope>
    <source>
        <strain evidence="2 3">SZMC22713</strain>
    </source>
</reference>
<dbReference type="AlphaFoldDB" id="A0A4Y7PQP9"/>
<dbReference type="SUPFAM" id="SSF56112">
    <property type="entry name" value="Protein kinase-like (PK-like)"/>
    <property type="match status" value="1"/>
</dbReference>
<feature type="non-terminal residue" evidence="2">
    <location>
        <position position="1"/>
    </location>
</feature>
<dbReference type="VEuPathDB" id="FungiDB:BD410DRAFT_885905"/>
<dbReference type="InterPro" id="IPR008266">
    <property type="entry name" value="Tyr_kinase_AS"/>
</dbReference>
<accession>A0A4Y7PQP9</accession>
<proteinExistence type="predicted"/>
<keyword evidence="2" id="KW-0418">Kinase</keyword>
<dbReference type="PROSITE" id="PS50011">
    <property type="entry name" value="PROTEIN_KINASE_DOM"/>
    <property type="match status" value="1"/>
</dbReference>
<dbReference type="EMBL" id="ML170226">
    <property type="protein sequence ID" value="TDL17192.1"/>
    <property type="molecule type" value="Genomic_DNA"/>
</dbReference>
<keyword evidence="2" id="KW-0808">Transferase</keyword>
<gene>
    <name evidence="2" type="ORF">BD410DRAFT_885905</name>
</gene>
<dbReference type="InterPro" id="IPR000719">
    <property type="entry name" value="Prot_kinase_dom"/>
</dbReference>
<keyword evidence="3" id="KW-1185">Reference proteome</keyword>
<evidence type="ECO:0000259" key="1">
    <source>
        <dbReference type="PROSITE" id="PS50011"/>
    </source>
</evidence>
<sequence length="151" mass="17486">KIIHGDLRAANILIDSRRNARLTDFGISTMTRNDTKVCHAETVTNVRWLAYELVGIPRWEARDRVNEQTDMFAFGCVMHEVLTKLPPFHDEDEEDVMTAKKRRGLPPYPDRVHGDVWQAMVKFWNIDPSTRPTAERAHVMMDELVRSLPDS</sequence>
<feature type="domain" description="Protein kinase" evidence="1">
    <location>
        <begin position="1"/>
        <end position="141"/>
    </location>
</feature>